<dbReference type="SUPFAM" id="SSF53807">
    <property type="entry name" value="Helical backbone' metal receptor"/>
    <property type="match status" value="1"/>
</dbReference>
<dbReference type="Pfam" id="PF01297">
    <property type="entry name" value="ZnuA"/>
    <property type="match status" value="1"/>
</dbReference>
<evidence type="ECO:0000313" key="3">
    <source>
        <dbReference type="Proteomes" id="UP000737555"/>
    </source>
</evidence>
<feature type="transmembrane region" description="Helical" evidence="1">
    <location>
        <begin position="299"/>
        <end position="316"/>
    </location>
</feature>
<dbReference type="GO" id="GO:0030001">
    <property type="term" value="P:metal ion transport"/>
    <property type="evidence" value="ECO:0007669"/>
    <property type="project" value="InterPro"/>
</dbReference>
<evidence type="ECO:0000256" key="1">
    <source>
        <dbReference type="SAM" id="Phobius"/>
    </source>
</evidence>
<sequence length="319" mass="34899">MDKKVLLTCIILLALAMPPAAGLSVVSTTSVLWDPIQFIGGDRVEVIYIADPAICPHVQGDIIPNRIQLQREFIANADLFVAINGSVDRENVMPFVEKFMTANGYGNVEWTTLQNPSMVWNTPEGARALGREVTGWLVAADPGNATYYEERSGEYIRMIDAADLSGEEKTVIPGQEAIVMIWQREAVEEWLGLSVVTVFGPAFYGDGKFVPQMIVDDIQSHPEKYQNVRYVVENMQSGEMAKGIEEALRDQGIPAKRVIFTNFPKSIGGVDSIPDVLAYNKELVTPGDEESPSPQGAPIQPLVAIVAIAGALLLAARRR</sequence>
<keyword evidence="1" id="KW-0472">Membrane</keyword>
<name>A0A8T7H2H3_9EURY</name>
<dbReference type="Proteomes" id="UP000737555">
    <property type="component" value="Unassembled WGS sequence"/>
</dbReference>
<gene>
    <name evidence="2" type="ORF">HQQ74_08030</name>
</gene>
<keyword evidence="1" id="KW-0812">Transmembrane</keyword>
<accession>A0A8T7H2H3</accession>
<comment type="caution">
    <text evidence="2">The sequence shown here is derived from an EMBL/GenBank/DDBJ whole genome shotgun (WGS) entry which is preliminary data.</text>
</comment>
<keyword evidence="1" id="KW-1133">Transmembrane helix</keyword>
<dbReference type="AlphaFoldDB" id="A0A8T7H2H3"/>
<protein>
    <submittedName>
        <fullName evidence="2">Zinc ABC transporter solute-binding protein</fullName>
    </submittedName>
</protein>
<dbReference type="GO" id="GO:0046872">
    <property type="term" value="F:metal ion binding"/>
    <property type="evidence" value="ECO:0007669"/>
    <property type="project" value="InterPro"/>
</dbReference>
<dbReference type="Gene3D" id="3.40.50.1980">
    <property type="entry name" value="Nitrogenase molybdenum iron protein domain"/>
    <property type="match status" value="1"/>
</dbReference>
<dbReference type="InterPro" id="IPR006127">
    <property type="entry name" value="ZnuA-like"/>
</dbReference>
<organism evidence="2 3">
    <name type="scientific">Methanoculleus bourgensis</name>
    <dbReference type="NCBI Taxonomy" id="83986"/>
    <lineage>
        <taxon>Archaea</taxon>
        <taxon>Methanobacteriati</taxon>
        <taxon>Methanobacteriota</taxon>
        <taxon>Stenosarchaea group</taxon>
        <taxon>Methanomicrobia</taxon>
        <taxon>Methanomicrobiales</taxon>
        <taxon>Methanomicrobiaceae</taxon>
        <taxon>Methanoculleus</taxon>
    </lineage>
</organism>
<proteinExistence type="predicted"/>
<dbReference type="EMBL" id="JABMJE010000117">
    <property type="protein sequence ID" value="NQS78633.1"/>
    <property type="molecule type" value="Genomic_DNA"/>
</dbReference>
<evidence type="ECO:0000313" key="2">
    <source>
        <dbReference type="EMBL" id="NQS78633.1"/>
    </source>
</evidence>
<reference evidence="2" key="1">
    <citation type="submission" date="2020-05" db="EMBL/GenBank/DDBJ databases">
        <title>The first insight into the ecology of ammonia-tolerant syntrophic propionate oxidizing bacteria.</title>
        <authorList>
            <person name="Singh A."/>
            <person name="Schnurer A."/>
            <person name="Westerholm M."/>
        </authorList>
    </citation>
    <scope>NUCLEOTIDE SEQUENCE</scope>
    <source>
        <strain evidence="2">MAG54</strain>
    </source>
</reference>